<dbReference type="InterPro" id="IPR004045">
    <property type="entry name" value="Glutathione_S-Trfase_N"/>
</dbReference>
<dbReference type="SFLD" id="SFLDG00363">
    <property type="entry name" value="AMPS_(cytGST):_Alpha-__Mu-__Pi"/>
    <property type="match status" value="1"/>
</dbReference>
<dbReference type="InterPro" id="IPR003080">
    <property type="entry name" value="GST_alpha"/>
</dbReference>
<evidence type="ECO:0000313" key="7">
    <source>
        <dbReference type="Proteomes" id="UP001181693"/>
    </source>
</evidence>
<evidence type="ECO:0000313" key="6">
    <source>
        <dbReference type="EMBL" id="DBA26371.1"/>
    </source>
</evidence>
<comment type="caution">
    <text evidence="6">The sequence shown here is derived from an EMBL/GenBank/DDBJ whole genome shotgun (WGS) entry which is preliminary data.</text>
</comment>
<accession>A0AAV3A5L1</accession>
<dbReference type="EMBL" id="DYDO01000004">
    <property type="protein sequence ID" value="DBA26371.1"/>
    <property type="molecule type" value="Genomic_DNA"/>
</dbReference>
<keyword evidence="7" id="KW-1185">Reference proteome</keyword>
<sequence>MSDKPVLHYFNGRGKMESIRWALAAVGVEFEEKLFETKDDYQKLLKSGDLLFQQVPMVEIDGMKLVQTKAILSYIAGKYNIYGKNTKERACIDVYVEGTTDLMGLIMTSFFLDEAEKKKQFDLIKQRALNRYFPVYEKALEKDEYLVGKTLSLADVHLLEAILATEELHPDVLQSFPNLQAFKARISSVPTIKKFLEPGSKRKPIPDATYVNSVKTILYS</sequence>
<dbReference type="SUPFAM" id="SSF52833">
    <property type="entry name" value="Thioredoxin-like"/>
    <property type="match status" value="1"/>
</dbReference>
<feature type="domain" description="GST C-terminal" evidence="5">
    <location>
        <begin position="85"/>
        <end position="205"/>
    </location>
</feature>
<evidence type="ECO:0000259" key="5">
    <source>
        <dbReference type="PROSITE" id="PS50405"/>
    </source>
</evidence>
<dbReference type="SFLD" id="SFLDG01205">
    <property type="entry name" value="AMPS.1"/>
    <property type="match status" value="1"/>
</dbReference>
<dbReference type="InterPro" id="IPR050213">
    <property type="entry name" value="GST_superfamily"/>
</dbReference>
<dbReference type="EC" id="2.5.1.18" evidence="2"/>
<dbReference type="Proteomes" id="UP001181693">
    <property type="component" value="Unassembled WGS sequence"/>
</dbReference>
<keyword evidence="3" id="KW-0808">Transferase</keyword>
<evidence type="ECO:0000256" key="1">
    <source>
        <dbReference type="ARBA" id="ARBA00011055"/>
    </source>
</evidence>
<dbReference type="AlphaFoldDB" id="A0AAV3A5L1"/>
<dbReference type="PANTHER" id="PTHR11571">
    <property type="entry name" value="GLUTATHIONE S-TRANSFERASE"/>
    <property type="match status" value="1"/>
</dbReference>
<dbReference type="PRINTS" id="PR01266">
    <property type="entry name" value="GSTRNSFRASEA"/>
</dbReference>
<dbReference type="Pfam" id="PF02798">
    <property type="entry name" value="GST_N"/>
    <property type="match status" value="1"/>
</dbReference>
<feature type="domain" description="GST N-terminal" evidence="4">
    <location>
        <begin position="3"/>
        <end position="83"/>
    </location>
</feature>
<dbReference type="Gene3D" id="1.20.1050.10">
    <property type="match status" value="1"/>
</dbReference>
<dbReference type="Gene3D" id="3.40.30.10">
    <property type="entry name" value="Glutaredoxin"/>
    <property type="match status" value="1"/>
</dbReference>
<dbReference type="FunFam" id="1.20.1050.10:FF:000005">
    <property type="entry name" value="Glutathione S-transferase A1"/>
    <property type="match status" value="1"/>
</dbReference>
<dbReference type="InterPro" id="IPR040079">
    <property type="entry name" value="Glutathione_S-Trfase"/>
</dbReference>
<dbReference type="GO" id="GO:0004364">
    <property type="term" value="F:glutathione transferase activity"/>
    <property type="evidence" value="ECO:0007669"/>
    <property type="project" value="UniProtKB-EC"/>
</dbReference>
<organism evidence="6 7">
    <name type="scientific">Pyxicephalus adspersus</name>
    <name type="common">African bullfrog</name>
    <dbReference type="NCBI Taxonomy" id="30357"/>
    <lineage>
        <taxon>Eukaryota</taxon>
        <taxon>Metazoa</taxon>
        <taxon>Chordata</taxon>
        <taxon>Craniata</taxon>
        <taxon>Vertebrata</taxon>
        <taxon>Euteleostomi</taxon>
        <taxon>Amphibia</taxon>
        <taxon>Batrachia</taxon>
        <taxon>Anura</taxon>
        <taxon>Neobatrachia</taxon>
        <taxon>Ranoidea</taxon>
        <taxon>Pyxicephalidae</taxon>
        <taxon>Pyxicephalinae</taxon>
        <taxon>Pyxicephalus</taxon>
    </lineage>
</organism>
<comment type="similarity">
    <text evidence="1">Belongs to the GST superfamily. Alpha family.</text>
</comment>
<dbReference type="Pfam" id="PF14497">
    <property type="entry name" value="GST_C_3"/>
    <property type="match status" value="1"/>
</dbReference>
<proteinExistence type="inferred from homology"/>
<dbReference type="SUPFAM" id="SSF47616">
    <property type="entry name" value="GST C-terminal domain-like"/>
    <property type="match status" value="1"/>
</dbReference>
<dbReference type="InterPro" id="IPR036282">
    <property type="entry name" value="Glutathione-S-Trfase_C_sf"/>
</dbReference>
<dbReference type="GO" id="GO:0006749">
    <property type="term" value="P:glutathione metabolic process"/>
    <property type="evidence" value="ECO:0007669"/>
    <property type="project" value="TreeGrafter"/>
</dbReference>
<dbReference type="PROSITE" id="PS50405">
    <property type="entry name" value="GST_CTER"/>
    <property type="match status" value="1"/>
</dbReference>
<dbReference type="SFLD" id="SFLDS00019">
    <property type="entry name" value="Glutathione_Transferase_(cytos"/>
    <property type="match status" value="1"/>
</dbReference>
<dbReference type="GO" id="GO:0006805">
    <property type="term" value="P:xenobiotic metabolic process"/>
    <property type="evidence" value="ECO:0007669"/>
    <property type="project" value="TreeGrafter"/>
</dbReference>
<gene>
    <name evidence="6" type="ORF">GDO54_010642</name>
</gene>
<evidence type="ECO:0000256" key="3">
    <source>
        <dbReference type="ARBA" id="ARBA00022679"/>
    </source>
</evidence>
<reference evidence="6" key="1">
    <citation type="thesis" date="2020" institute="ProQuest LLC" country="789 East Eisenhower Parkway, Ann Arbor, MI, USA">
        <title>Comparative Genomics and Chromosome Evolution.</title>
        <authorList>
            <person name="Mudd A.B."/>
        </authorList>
    </citation>
    <scope>NUCLEOTIDE SEQUENCE</scope>
    <source>
        <strain evidence="6">1538</strain>
        <tissue evidence="6">Blood</tissue>
    </source>
</reference>
<dbReference type="InterPro" id="IPR010987">
    <property type="entry name" value="Glutathione-S-Trfase_C-like"/>
</dbReference>
<evidence type="ECO:0000256" key="2">
    <source>
        <dbReference type="ARBA" id="ARBA00012452"/>
    </source>
</evidence>
<protein>
    <recommendedName>
        <fullName evidence="2">glutathione transferase</fullName>
        <ecNumber evidence="2">2.5.1.18</ecNumber>
    </recommendedName>
</protein>
<dbReference type="PANTHER" id="PTHR11571:SF107">
    <property type="entry name" value="GLUTATHIONE S-TRANSFERASE A1"/>
    <property type="match status" value="1"/>
</dbReference>
<dbReference type="PROSITE" id="PS50404">
    <property type="entry name" value="GST_NTER"/>
    <property type="match status" value="1"/>
</dbReference>
<name>A0AAV3A5L1_PYXAD</name>
<dbReference type="InterPro" id="IPR036249">
    <property type="entry name" value="Thioredoxin-like_sf"/>
</dbReference>
<evidence type="ECO:0000259" key="4">
    <source>
        <dbReference type="PROSITE" id="PS50404"/>
    </source>
</evidence>
<dbReference type="InterPro" id="IPR004046">
    <property type="entry name" value="GST_C"/>
</dbReference>